<feature type="region of interest" description="Disordered" evidence="1">
    <location>
        <begin position="1"/>
        <end position="83"/>
    </location>
</feature>
<dbReference type="InterPro" id="IPR036249">
    <property type="entry name" value="Thioredoxin-like_sf"/>
</dbReference>
<dbReference type="InterPro" id="IPR002109">
    <property type="entry name" value="Glutaredoxin"/>
</dbReference>
<comment type="caution">
    <text evidence="3">The sequence shown here is derived from an EMBL/GenBank/DDBJ whole genome shotgun (WGS) entry which is preliminary data.</text>
</comment>
<dbReference type="Gene3D" id="3.40.30.10">
    <property type="entry name" value="Glutaredoxin"/>
    <property type="match status" value="1"/>
</dbReference>
<evidence type="ECO:0000313" key="4">
    <source>
        <dbReference type="Proteomes" id="UP000825935"/>
    </source>
</evidence>
<dbReference type="EMBL" id="CM035440">
    <property type="protein sequence ID" value="KAH7282699.1"/>
    <property type="molecule type" value="Genomic_DNA"/>
</dbReference>
<feature type="region of interest" description="Disordered" evidence="1">
    <location>
        <begin position="314"/>
        <end position="346"/>
    </location>
</feature>
<dbReference type="Pfam" id="PF00462">
    <property type="entry name" value="Glutaredoxin"/>
    <property type="match status" value="1"/>
</dbReference>
<dbReference type="Proteomes" id="UP000825935">
    <property type="component" value="Chromosome 35"/>
</dbReference>
<dbReference type="Pfam" id="PF23733">
    <property type="entry name" value="GRXCR1-2_C"/>
    <property type="match status" value="1"/>
</dbReference>
<gene>
    <name evidence="3" type="ORF">KP509_35G044200</name>
</gene>
<name>A0A8T2QFN2_CERRI</name>
<feature type="domain" description="Glutaredoxin" evidence="2">
    <location>
        <begin position="374"/>
        <end position="440"/>
    </location>
</feature>
<proteinExistence type="predicted"/>
<dbReference type="PANTHER" id="PTHR45669:SF7">
    <property type="entry name" value="F1N19.7"/>
    <property type="match status" value="1"/>
</dbReference>
<evidence type="ECO:0000256" key="1">
    <source>
        <dbReference type="SAM" id="MobiDB-lite"/>
    </source>
</evidence>
<keyword evidence="4" id="KW-1185">Reference proteome</keyword>
<feature type="compositionally biased region" description="Polar residues" evidence="1">
    <location>
        <begin position="337"/>
        <end position="346"/>
    </location>
</feature>
<dbReference type="OrthoDB" id="423313at2759"/>
<dbReference type="PANTHER" id="PTHR45669">
    <property type="entry name" value="GLUTAREDOXIN DOMAIN-CONTAINING CYSTEINE-RICH PROTEIN CG12206-RELATED"/>
    <property type="match status" value="1"/>
</dbReference>
<organism evidence="3 4">
    <name type="scientific">Ceratopteris richardii</name>
    <name type="common">Triangle waterfern</name>
    <dbReference type="NCBI Taxonomy" id="49495"/>
    <lineage>
        <taxon>Eukaryota</taxon>
        <taxon>Viridiplantae</taxon>
        <taxon>Streptophyta</taxon>
        <taxon>Embryophyta</taxon>
        <taxon>Tracheophyta</taxon>
        <taxon>Polypodiopsida</taxon>
        <taxon>Polypodiidae</taxon>
        <taxon>Polypodiales</taxon>
        <taxon>Pteridineae</taxon>
        <taxon>Pteridaceae</taxon>
        <taxon>Parkerioideae</taxon>
        <taxon>Ceratopteris</taxon>
    </lineage>
</organism>
<dbReference type="AlphaFoldDB" id="A0A8T2QFN2"/>
<accession>A0A8T2QFN2</accession>
<dbReference type="PROSITE" id="PS51354">
    <property type="entry name" value="GLUTAREDOXIN_2"/>
    <property type="match status" value="1"/>
</dbReference>
<reference evidence="3" key="1">
    <citation type="submission" date="2021-08" db="EMBL/GenBank/DDBJ databases">
        <title>WGS assembly of Ceratopteris richardii.</title>
        <authorList>
            <person name="Marchant D.B."/>
            <person name="Chen G."/>
            <person name="Jenkins J."/>
            <person name="Shu S."/>
            <person name="Leebens-Mack J."/>
            <person name="Grimwood J."/>
            <person name="Schmutz J."/>
            <person name="Soltis P."/>
            <person name="Soltis D."/>
            <person name="Chen Z.-H."/>
        </authorList>
    </citation>
    <scope>NUCLEOTIDE SEQUENCE</scope>
    <source>
        <strain evidence="3">Whitten #5841</strain>
        <tissue evidence="3">Leaf</tissue>
    </source>
</reference>
<protein>
    <recommendedName>
        <fullName evidence="2">Glutaredoxin domain-containing protein</fullName>
    </recommendedName>
</protein>
<sequence>MGGSASKGSSRKRTARESWYAPVSRCSSAPIHYVPDIPNDGNDLSRTSQNRTEPKAPPQRFNKNSLGSMLEEEEVESVKKATKDTAENGLGNLDFYRPNKRDEIAYGYEPRKRAALCEASSRYNPSLNPVPETYDWNNQNTDAMGTWKPVEWLHKDDNGCLTSSSHTVKSLKQVFEKSQSFNKVHGLDSCFSESYLRVCHTGSIRHGKNSEEGYIPNEKTGLCVNEDGVLISTAKSPIASPESTLLNGSLDSPSRNCYKDPLGSPSKSPLVGSTSPLFDPSLLAKFEQAVDTTVAWKDDLCRYSGNDESINTSSSLFSNTWESSETSSNGESLQSSPRGNSHTEAEVQSTCTGDICQLERFEMKCPPNGKDKVVLYFTSLRGVRKTYENCHTLRHILQGLGIQVDERDVWMHAKFREELTELLDSKKLQVPRLFIKGRYIGGVDEVCQLHEDGFLTRLIRDMPSYGSFRKPCEGCANMRFIPCITCHGSCKLMDGLDQMIRCSECNENGLILCPLCS</sequence>
<feature type="compositionally biased region" description="Polar residues" evidence="1">
    <location>
        <begin position="242"/>
        <end position="255"/>
    </location>
</feature>
<evidence type="ECO:0000313" key="3">
    <source>
        <dbReference type="EMBL" id="KAH7282699.1"/>
    </source>
</evidence>
<feature type="compositionally biased region" description="Low complexity" evidence="1">
    <location>
        <begin position="318"/>
        <end position="336"/>
    </location>
</feature>
<evidence type="ECO:0000259" key="2">
    <source>
        <dbReference type="Pfam" id="PF00462"/>
    </source>
</evidence>
<feature type="region of interest" description="Disordered" evidence="1">
    <location>
        <begin position="242"/>
        <end position="271"/>
    </location>
</feature>
<dbReference type="SUPFAM" id="SSF52833">
    <property type="entry name" value="Thioredoxin-like"/>
    <property type="match status" value="1"/>
</dbReference>
<dbReference type="CDD" id="cd03031">
    <property type="entry name" value="GRX_GRX_like"/>
    <property type="match status" value="1"/>
</dbReference>
<feature type="compositionally biased region" description="Polar residues" evidence="1">
    <location>
        <begin position="42"/>
        <end position="51"/>
    </location>
</feature>